<dbReference type="SUPFAM" id="SSF54001">
    <property type="entry name" value="Cysteine proteinases"/>
    <property type="match status" value="1"/>
</dbReference>
<evidence type="ECO:0000313" key="1">
    <source>
        <dbReference type="Ensembl" id="ENSPCOP00000019683.1"/>
    </source>
</evidence>
<dbReference type="AlphaFoldDB" id="A0A2K6G0D1"/>
<gene>
    <name evidence="1" type="primary">CAPN5</name>
</gene>
<keyword evidence="2" id="KW-1185">Reference proteome</keyword>
<dbReference type="Proteomes" id="UP000233160">
    <property type="component" value="Unassembled WGS sequence"/>
</dbReference>
<reference evidence="1" key="1">
    <citation type="submission" date="2025-08" db="UniProtKB">
        <authorList>
            <consortium name="Ensembl"/>
        </authorList>
    </citation>
    <scope>IDENTIFICATION</scope>
</reference>
<evidence type="ECO:0000313" key="2">
    <source>
        <dbReference type="Proteomes" id="UP000233160"/>
    </source>
</evidence>
<accession>A0A2K6G0D1</accession>
<dbReference type="Ensembl" id="ENSPCOT00000030334.1">
    <property type="protein sequence ID" value="ENSPCOP00000019683.1"/>
    <property type="gene ID" value="ENSPCOG00000021800.1"/>
</dbReference>
<organism evidence="1 2">
    <name type="scientific">Propithecus coquereli</name>
    <name type="common">Coquerel's sifaka</name>
    <name type="synonym">Propithecus verreauxi coquereli</name>
    <dbReference type="NCBI Taxonomy" id="379532"/>
    <lineage>
        <taxon>Eukaryota</taxon>
        <taxon>Metazoa</taxon>
        <taxon>Chordata</taxon>
        <taxon>Craniata</taxon>
        <taxon>Vertebrata</taxon>
        <taxon>Euteleostomi</taxon>
        <taxon>Mammalia</taxon>
        <taxon>Eutheria</taxon>
        <taxon>Euarchontoglires</taxon>
        <taxon>Primates</taxon>
        <taxon>Strepsirrhini</taxon>
        <taxon>Lemuriformes</taxon>
        <taxon>Indriidae</taxon>
        <taxon>Propithecus</taxon>
    </lineage>
</organism>
<dbReference type="InterPro" id="IPR038765">
    <property type="entry name" value="Papain-like_cys_pep_sf"/>
</dbReference>
<name>A0A2K6G0D1_PROCO</name>
<dbReference type="GeneTree" id="ENSGT00940000156536"/>
<proteinExistence type="predicted"/>
<reference evidence="1" key="2">
    <citation type="submission" date="2025-09" db="UniProtKB">
        <authorList>
            <consortium name="Ensembl"/>
        </authorList>
    </citation>
    <scope>IDENTIFICATION</scope>
</reference>
<sequence length="52" mass="5973">MFSCVKPYEDQNYSALKRACLRRKVLFEDPHFPATDDSLYYKGSPGPAVRCT</sequence>
<protein>
    <submittedName>
        <fullName evidence="1">Calpain 5</fullName>
    </submittedName>
</protein>